<feature type="transmembrane region" description="Helical" evidence="16">
    <location>
        <begin position="67"/>
        <end position="86"/>
    </location>
</feature>
<feature type="domain" description="RRM" evidence="17">
    <location>
        <begin position="273"/>
        <end position="348"/>
    </location>
</feature>
<dbReference type="EC" id="1.17.4.4" evidence="3"/>
<evidence type="ECO:0000256" key="4">
    <source>
        <dbReference type="ARBA" id="ARBA00022692"/>
    </source>
</evidence>
<keyword evidence="4 16" id="KW-0812">Transmembrane</keyword>
<keyword evidence="8 14" id="KW-0694">RNA-binding</keyword>
<dbReference type="GO" id="GO:1990904">
    <property type="term" value="C:ribonucleoprotein complex"/>
    <property type="evidence" value="ECO:0007669"/>
    <property type="project" value="InterPro"/>
</dbReference>
<evidence type="ECO:0000313" key="18">
    <source>
        <dbReference type="EMBL" id="CAF0941529.1"/>
    </source>
</evidence>
<dbReference type="Gene3D" id="3.30.70.330">
    <property type="match status" value="2"/>
</dbReference>
<name>A0A814CL54_9BILA</name>
<dbReference type="InterPro" id="IPR038354">
    <property type="entry name" value="VKOR_sf"/>
</dbReference>
<dbReference type="InterPro" id="IPR012932">
    <property type="entry name" value="VKOR"/>
</dbReference>
<keyword evidence="6" id="KW-0677">Repeat</keyword>
<evidence type="ECO:0000256" key="7">
    <source>
        <dbReference type="ARBA" id="ARBA00022824"/>
    </source>
</evidence>
<dbReference type="CDD" id="cd12917">
    <property type="entry name" value="VKOR_euk"/>
    <property type="match status" value="1"/>
</dbReference>
<evidence type="ECO:0000256" key="14">
    <source>
        <dbReference type="PROSITE-ProRule" id="PRU00176"/>
    </source>
</evidence>
<feature type="region of interest" description="Disordered" evidence="15">
    <location>
        <begin position="591"/>
        <end position="625"/>
    </location>
</feature>
<dbReference type="PANTHER" id="PTHR14519">
    <property type="entry name" value="VITAMIN K EPOXIDE REDUCTASE COMPLEX, SUBUNIT 1"/>
    <property type="match status" value="1"/>
</dbReference>
<evidence type="ECO:0000256" key="2">
    <source>
        <dbReference type="ARBA" id="ARBA00006214"/>
    </source>
</evidence>
<keyword evidence="5" id="KW-0874">Quinone</keyword>
<protein>
    <recommendedName>
        <fullName evidence="3">vitamin-K-epoxide reductase (warfarin-sensitive)</fullName>
        <ecNumber evidence="3">1.17.4.4</ecNumber>
    </recommendedName>
</protein>
<comment type="similarity">
    <text evidence="2">Belongs to the VKOR family.</text>
</comment>
<feature type="region of interest" description="Disordered" evidence="15">
    <location>
        <begin position="483"/>
        <end position="511"/>
    </location>
</feature>
<feature type="transmembrane region" description="Helical" evidence="16">
    <location>
        <begin position="98"/>
        <end position="118"/>
    </location>
</feature>
<organism evidence="18 19">
    <name type="scientific">Rotaria sordida</name>
    <dbReference type="NCBI Taxonomy" id="392033"/>
    <lineage>
        <taxon>Eukaryota</taxon>
        <taxon>Metazoa</taxon>
        <taxon>Spiralia</taxon>
        <taxon>Gnathifera</taxon>
        <taxon>Rotifera</taxon>
        <taxon>Eurotatoria</taxon>
        <taxon>Bdelloidea</taxon>
        <taxon>Philodinida</taxon>
        <taxon>Philodinidae</taxon>
        <taxon>Rotaria</taxon>
    </lineage>
</organism>
<dbReference type="Pfam" id="PF07884">
    <property type="entry name" value="VKOR"/>
    <property type="match status" value="1"/>
</dbReference>
<evidence type="ECO:0000256" key="8">
    <source>
        <dbReference type="ARBA" id="ARBA00022884"/>
    </source>
</evidence>
<feature type="compositionally biased region" description="Polar residues" evidence="15">
    <location>
        <begin position="614"/>
        <end position="625"/>
    </location>
</feature>
<dbReference type="GO" id="GO:0047057">
    <property type="term" value="F:vitamin-K-epoxide reductase (warfarin-sensitive) activity"/>
    <property type="evidence" value="ECO:0007669"/>
    <property type="project" value="UniProtKB-EC"/>
</dbReference>
<keyword evidence="11 16" id="KW-0472">Membrane</keyword>
<dbReference type="GO" id="GO:0048038">
    <property type="term" value="F:quinone binding"/>
    <property type="evidence" value="ECO:0007669"/>
    <property type="project" value="UniProtKB-KW"/>
</dbReference>
<dbReference type="InterPro" id="IPR000504">
    <property type="entry name" value="RRM_dom"/>
</dbReference>
<keyword evidence="10" id="KW-0560">Oxidoreductase</keyword>
<dbReference type="GO" id="GO:0005789">
    <property type="term" value="C:endoplasmic reticulum membrane"/>
    <property type="evidence" value="ECO:0007669"/>
    <property type="project" value="UniProtKB-SubCell"/>
</dbReference>
<dbReference type="SMART" id="SM00756">
    <property type="entry name" value="VKc"/>
    <property type="match status" value="1"/>
</dbReference>
<evidence type="ECO:0000256" key="3">
    <source>
        <dbReference type="ARBA" id="ARBA00012278"/>
    </source>
</evidence>
<evidence type="ECO:0000256" key="15">
    <source>
        <dbReference type="SAM" id="MobiDB-lite"/>
    </source>
</evidence>
<feature type="domain" description="RRM" evidence="17">
    <location>
        <begin position="355"/>
        <end position="435"/>
    </location>
</feature>
<dbReference type="PROSITE" id="PS50102">
    <property type="entry name" value="RRM"/>
    <property type="match status" value="2"/>
</dbReference>
<reference evidence="18" key="1">
    <citation type="submission" date="2021-02" db="EMBL/GenBank/DDBJ databases">
        <authorList>
            <person name="Nowell W R."/>
        </authorList>
    </citation>
    <scope>NUCLEOTIDE SEQUENCE</scope>
</reference>
<dbReference type="Proteomes" id="UP000663854">
    <property type="component" value="Unassembled WGS sequence"/>
</dbReference>
<dbReference type="InterPro" id="IPR042406">
    <property type="entry name" value="VKORC1/VKORC1L1"/>
</dbReference>
<evidence type="ECO:0000256" key="16">
    <source>
        <dbReference type="SAM" id="Phobius"/>
    </source>
</evidence>
<evidence type="ECO:0000256" key="1">
    <source>
        <dbReference type="ARBA" id="ARBA00004477"/>
    </source>
</evidence>
<evidence type="ECO:0000313" key="19">
    <source>
        <dbReference type="Proteomes" id="UP000663854"/>
    </source>
</evidence>
<evidence type="ECO:0000256" key="11">
    <source>
        <dbReference type="ARBA" id="ARBA00023136"/>
    </source>
</evidence>
<keyword evidence="9 16" id="KW-1133">Transmembrane helix</keyword>
<gene>
    <name evidence="18" type="ORF">PYM288_LOCUS11617</name>
</gene>
<feature type="compositionally biased region" description="Low complexity" evidence="15">
    <location>
        <begin position="591"/>
        <end position="605"/>
    </location>
</feature>
<dbReference type="GO" id="GO:0042373">
    <property type="term" value="P:vitamin K metabolic process"/>
    <property type="evidence" value="ECO:0007669"/>
    <property type="project" value="InterPro"/>
</dbReference>
<dbReference type="PANTHER" id="PTHR14519:SF8">
    <property type="entry name" value="VITAMIN K EPOXIDE REDUCTASE COMPLEX SUBUNIT 1"/>
    <property type="match status" value="1"/>
</dbReference>
<dbReference type="SUPFAM" id="SSF54928">
    <property type="entry name" value="RNA-binding domain, RBD"/>
    <property type="match status" value="2"/>
</dbReference>
<dbReference type="PRINTS" id="PR00961">
    <property type="entry name" value="HUDSXLRNA"/>
</dbReference>
<dbReference type="AlphaFoldDB" id="A0A814CL54"/>
<dbReference type="SMART" id="SM00360">
    <property type="entry name" value="RRM"/>
    <property type="match status" value="2"/>
</dbReference>
<evidence type="ECO:0000256" key="13">
    <source>
        <dbReference type="ARBA" id="ARBA00023284"/>
    </source>
</evidence>
<evidence type="ECO:0000256" key="5">
    <source>
        <dbReference type="ARBA" id="ARBA00022719"/>
    </source>
</evidence>
<dbReference type="InterPro" id="IPR012677">
    <property type="entry name" value="Nucleotide-bd_a/b_plait_sf"/>
</dbReference>
<comment type="subcellular location">
    <subcellularLocation>
        <location evidence="1">Endoplasmic reticulum membrane</location>
        <topology evidence="1">Multi-pass membrane protein</topology>
    </subcellularLocation>
</comment>
<accession>A0A814CL54</accession>
<feature type="compositionally biased region" description="Low complexity" evidence="15">
    <location>
        <begin position="483"/>
        <end position="497"/>
    </location>
</feature>
<evidence type="ECO:0000256" key="6">
    <source>
        <dbReference type="ARBA" id="ARBA00022737"/>
    </source>
</evidence>
<keyword evidence="12" id="KW-1015">Disulfide bond</keyword>
<keyword evidence="13" id="KW-0676">Redox-active center</keyword>
<dbReference type="Pfam" id="PF00076">
    <property type="entry name" value="RRM_1"/>
    <property type="match status" value="2"/>
</dbReference>
<dbReference type="Gene3D" id="1.20.1440.130">
    <property type="entry name" value="VKOR domain"/>
    <property type="match status" value="1"/>
</dbReference>
<evidence type="ECO:0000256" key="9">
    <source>
        <dbReference type="ARBA" id="ARBA00022989"/>
    </source>
</evidence>
<keyword evidence="7" id="KW-0256">Endoplasmic reticulum</keyword>
<dbReference type="InterPro" id="IPR002343">
    <property type="entry name" value="Hud_Sxl_RNA"/>
</dbReference>
<dbReference type="InterPro" id="IPR035979">
    <property type="entry name" value="RBD_domain_sf"/>
</dbReference>
<proteinExistence type="inferred from homology"/>
<evidence type="ECO:0000256" key="12">
    <source>
        <dbReference type="ARBA" id="ARBA00023157"/>
    </source>
</evidence>
<evidence type="ECO:0000256" key="10">
    <source>
        <dbReference type="ARBA" id="ARBA00023002"/>
    </source>
</evidence>
<comment type="caution">
    <text evidence="18">The sequence shown here is derived from an EMBL/GenBank/DDBJ whole genome shotgun (WGS) entry which is preliminary data.</text>
</comment>
<feature type="transmembrane region" description="Helical" evidence="16">
    <location>
        <begin position="7"/>
        <end position="25"/>
    </location>
</feature>
<dbReference type="EMBL" id="CAJNOH010000199">
    <property type="protein sequence ID" value="CAF0941529.1"/>
    <property type="molecule type" value="Genomic_DNA"/>
</dbReference>
<dbReference type="GO" id="GO:0003723">
    <property type="term" value="F:RNA binding"/>
    <property type="evidence" value="ECO:0007669"/>
    <property type="project" value="UniProtKB-UniRule"/>
</dbReference>
<evidence type="ECO:0000259" key="17">
    <source>
        <dbReference type="PROSITE" id="PS50102"/>
    </source>
</evidence>
<sequence length="625" mass="69726">MSVYRQIATALCLGGIGLSLYAFYIEIRKTNDPSYRAACDISERMSCSRVLTSRWGRGFGLFKSDSLFNIPDSLFALIYYCLSLILNRSYTSKTIARLRVFLSIITNLGSIYLGYILYFVLHDLCLVCCGMYVLNFIIFILHSSFTQPASYNTSQTPSLHHLIIDPHSSGHVQQQQQTQQQHSTTITNMALTAEREAYLRLAAHSMERSEQIAPHFNIRSPKAYGGYVPSPSHHVVYDQSRPPYINGHQTIINNGLSPSSSSSYQTQQHLSDTNLYIKNLPPDYSDQDLAKLVEGCGKVKSMKAIIDKQTNKCKGFGFIDFESTEDAQMAIAQLQKKGFTAQLAKSSQQQEQDTTNLYFANLDPQMTEQDLRQALSQYGTVVSVRILRDQQKQSRGVGFARMNDKEQCQAIINRFHNQSFPDFADKHVHVKFADASNKNKKLYKTGLDDMKSGHPLYPMDQTVSYSSPAVVFPPWPQMSAAQMLPQQAPAQQQQAPPIVSGPPPHPQHPAHHPMYAQAAQLRQPLGVFNPAMQSYMQLSHGPGHESGATFVLPMQQLQQLQIANGHPGAFCLVNSPHHHGHPHAALFMQAPQQTVAAQPQPQQQSAPPPSQQQNDPSLIASQDLS</sequence>